<sequence>MQQGLRGDACLVEEDLEKPKFELRMRHRTESGFRTDDRKSSPLKDDPKDDKPRKDVYEFFAASLFVPTGSHGRAACSAFATLFSINHSTNE</sequence>
<comment type="caution">
    <text evidence="2">The sequence shown here is derived from an EMBL/GenBank/DDBJ whole genome shotgun (WGS) entry which is preliminary data.</text>
</comment>
<evidence type="ECO:0000256" key="1">
    <source>
        <dbReference type="SAM" id="MobiDB-lite"/>
    </source>
</evidence>
<dbReference type="OrthoDB" id="10538397at2759"/>
<evidence type="ECO:0000313" key="2">
    <source>
        <dbReference type="EMBL" id="GBO15957.1"/>
    </source>
</evidence>
<dbReference type="Proteomes" id="UP000499080">
    <property type="component" value="Unassembled WGS sequence"/>
</dbReference>
<gene>
    <name evidence="2" type="ORF">AVEN_57011_1</name>
</gene>
<protein>
    <submittedName>
        <fullName evidence="2">Uncharacterized protein</fullName>
    </submittedName>
</protein>
<keyword evidence="3" id="KW-1185">Reference proteome</keyword>
<dbReference type="AlphaFoldDB" id="A0A4Y2UWS7"/>
<feature type="region of interest" description="Disordered" evidence="1">
    <location>
        <begin position="23"/>
        <end position="52"/>
    </location>
</feature>
<organism evidence="2 3">
    <name type="scientific">Araneus ventricosus</name>
    <name type="common">Orbweaver spider</name>
    <name type="synonym">Epeira ventricosa</name>
    <dbReference type="NCBI Taxonomy" id="182803"/>
    <lineage>
        <taxon>Eukaryota</taxon>
        <taxon>Metazoa</taxon>
        <taxon>Ecdysozoa</taxon>
        <taxon>Arthropoda</taxon>
        <taxon>Chelicerata</taxon>
        <taxon>Arachnida</taxon>
        <taxon>Araneae</taxon>
        <taxon>Araneomorphae</taxon>
        <taxon>Entelegynae</taxon>
        <taxon>Araneoidea</taxon>
        <taxon>Araneidae</taxon>
        <taxon>Araneus</taxon>
    </lineage>
</organism>
<name>A0A4Y2UWS7_ARAVE</name>
<proteinExistence type="predicted"/>
<reference evidence="2 3" key="1">
    <citation type="journal article" date="2019" name="Sci. Rep.">
        <title>Orb-weaving spider Araneus ventricosus genome elucidates the spidroin gene catalogue.</title>
        <authorList>
            <person name="Kono N."/>
            <person name="Nakamura H."/>
            <person name="Ohtoshi R."/>
            <person name="Moran D.A.P."/>
            <person name="Shinohara A."/>
            <person name="Yoshida Y."/>
            <person name="Fujiwara M."/>
            <person name="Mori M."/>
            <person name="Tomita M."/>
            <person name="Arakawa K."/>
        </authorList>
    </citation>
    <scope>NUCLEOTIDE SEQUENCE [LARGE SCALE GENOMIC DNA]</scope>
</reference>
<accession>A0A4Y2UWS7</accession>
<evidence type="ECO:0000313" key="3">
    <source>
        <dbReference type="Proteomes" id="UP000499080"/>
    </source>
</evidence>
<dbReference type="EMBL" id="BGPR01039901">
    <property type="protein sequence ID" value="GBO15957.1"/>
    <property type="molecule type" value="Genomic_DNA"/>
</dbReference>